<feature type="transmembrane region" description="Helical" evidence="3">
    <location>
        <begin position="32"/>
        <end position="57"/>
    </location>
</feature>
<evidence type="ECO:0000256" key="3">
    <source>
        <dbReference type="SAM" id="Phobius"/>
    </source>
</evidence>
<feature type="transmembrane region" description="Helical" evidence="3">
    <location>
        <begin position="96"/>
        <end position="114"/>
    </location>
</feature>
<gene>
    <name evidence="4" type="ORF">PA905_41980</name>
</gene>
<dbReference type="RefSeq" id="WP_141295846.1">
    <property type="nucleotide sequence ID" value="NZ_BJCD01000066.1"/>
</dbReference>
<feature type="coiled-coil region" evidence="1">
    <location>
        <begin position="152"/>
        <end position="265"/>
    </location>
</feature>
<organism evidence="4 5">
    <name type="scientific">Planktothrix agardhii CCAP 1459/11A</name>
    <dbReference type="NCBI Taxonomy" id="282420"/>
    <lineage>
        <taxon>Bacteria</taxon>
        <taxon>Bacillati</taxon>
        <taxon>Cyanobacteriota</taxon>
        <taxon>Cyanophyceae</taxon>
        <taxon>Oscillatoriophycideae</taxon>
        <taxon>Oscillatoriales</taxon>
        <taxon>Microcoleaceae</taxon>
        <taxon>Planktothrix</taxon>
    </lineage>
</organism>
<evidence type="ECO:0008006" key="6">
    <source>
        <dbReference type="Google" id="ProtNLM"/>
    </source>
</evidence>
<evidence type="ECO:0000313" key="5">
    <source>
        <dbReference type="Proteomes" id="UP000299794"/>
    </source>
</evidence>
<feature type="transmembrane region" description="Helical" evidence="3">
    <location>
        <begin position="64"/>
        <end position="84"/>
    </location>
</feature>
<dbReference type="Pfam" id="PF14362">
    <property type="entry name" value="DUF4407"/>
    <property type="match status" value="1"/>
</dbReference>
<feature type="region of interest" description="Disordered" evidence="2">
    <location>
        <begin position="400"/>
        <end position="431"/>
    </location>
</feature>
<evidence type="ECO:0000256" key="1">
    <source>
        <dbReference type="SAM" id="Coils"/>
    </source>
</evidence>
<dbReference type="EMBL" id="BJCD01000066">
    <property type="protein sequence ID" value="GDZ95768.1"/>
    <property type="molecule type" value="Genomic_DNA"/>
</dbReference>
<keyword evidence="3" id="KW-0812">Transmembrane</keyword>
<keyword evidence="1" id="KW-0175">Coiled coil</keyword>
<dbReference type="AlphaFoldDB" id="A0A4P5ZHZ9"/>
<keyword evidence="3" id="KW-0472">Membrane</keyword>
<comment type="caution">
    <text evidence="4">The sequence shown here is derived from an EMBL/GenBank/DDBJ whole genome shotgun (WGS) entry which is preliminary data.</text>
</comment>
<sequence length="431" mass="48668">MNPILWFLWWCAGADGDLLADCRSQKEKHKYAAIGASVLLTTACAVLSGGYAFYTIFKDPTQALLLGLFWGLFIFNMDRLILITTHKEEKISFQQIGMGATRIMVALLIAVVVAKPLELKIFEKPILAYLAQENAQIALEIKKELNEGMPEIVELESKNQGLEKSLLEKEKNRDSLCNESIKEAEGISGTGKEGKGPVYAEKQAICLKQEEELKALRSQIEPQLAQNRQQISQLQAQKDQQFQTVKNARERADDMITQLNVLEKIAKNNPAIAHASHAISLLFIIIDTAPIFAKLLAKRGPYDVMLQQLEEEENLRVKGEREYFPTKLNDEQKLERNFYKDSIESAYKSPEMETVKNELSQKIVKGTRKKYKLGRKKRNFIDFLSSCLGNMFDFFSKKKSGSFGQNSTTNSPQSVKKFKISRPKASGSSVK</sequence>
<feature type="compositionally biased region" description="Polar residues" evidence="2">
    <location>
        <begin position="405"/>
        <end position="414"/>
    </location>
</feature>
<accession>A0A4P5ZHZ9</accession>
<dbReference type="InterPro" id="IPR025519">
    <property type="entry name" value="DUF4407"/>
</dbReference>
<name>A0A4P5ZHZ9_PLAAG</name>
<protein>
    <recommendedName>
        <fullName evidence="6">DUF4407 domain-containing protein</fullName>
    </recommendedName>
</protein>
<evidence type="ECO:0000256" key="2">
    <source>
        <dbReference type="SAM" id="MobiDB-lite"/>
    </source>
</evidence>
<dbReference type="Proteomes" id="UP000299794">
    <property type="component" value="Unassembled WGS sequence"/>
</dbReference>
<proteinExistence type="predicted"/>
<evidence type="ECO:0000313" key="4">
    <source>
        <dbReference type="EMBL" id="GDZ95768.1"/>
    </source>
</evidence>
<keyword evidence="3" id="KW-1133">Transmembrane helix</keyword>
<reference evidence="5" key="1">
    <citation type="submission" date="2019-02" db="EMBL/GenBank/DDBJ databases">
        <title>Draft genome sequence of Planktothrix agardhii NIES-905.</title>
        <authorList>
            <person name="Yamaguchi H."/>
            <person name="Suzuki S."/>
            <person name="Kawachi M."/>
        </authorList>
    </citation>
    <scope>NUCLEOTIDE SEQUENCE [LARGE SCALE GENOMIC DNA]</scope>
    <source>
        <strain evidence="5">CCAP 1459/11A</strain>
    </source>
</reference>